<comment type="caution">
    <text evidence="1">The sequence shown here is derived from an EMBL/GenBank/DDBJ whole genome shotgun (WGS) entry which is preliminary data.</text>
</comment>
<accession>A0A9X8QZJ9</accession>
<reference evidence="2" key="1">
    <citation type="submission" date="2016-11" db="EMBL/GenBank/DDBJ databases">
        <authorList>
            <person name="Jaros S."/>
            <person name="Januszkiewicz K."/>
            <person name="Wedrychowicz H."/>
        </authorList>
    </citation>
    <scope>NUCLEOTIDE SEQUENCE [LARGE SCALE GENOMIC DNA]</scope>
    <source>
        <strain evidence="2">CGMCC 4.3555</strain>
    </source>
</reference>
<gene>
    <name evidence="1" type="ORF">SAMN05216268_12681</name>
</gene>
<proteinExistence type="predicted"/>
<dbReference type="RefSeq" id="WP_286160494.1">
    <property type="nucleotide sequence ID" value="NZ_FRBK01000026.1"/>
</dbReference>
<dbReference type="Proteomes" id="UP000184388">
    <property type="component" value="Unassembled WGS sequence"/>
</dbReference>
<protein>
    <submittedName>
        <fullName evidence="1">Uncharacterized protein</fullName>
    </submittedName>
</protein>
<evidence type="ECO:0000313" key="1">
    <source>
        <dbReference type="EMBL" id="SHN24249.1"/>
    </source>
</evidence>
<dbReference type="AlphaFoldDB" id="A0A9X8QZJ9"/>
<sequence>MNTESDPIVMVMIKRGGSDWEEMTGAEFIDQFTIKHNDLEHAA</sequence>
<dbReference type="EMBL" id="FRBK01000026">
    <property type="protein sequence ID" value="SHN24249.1"/>
    <property type="molecule type" value="Genomic_DNA"/>
</dbReference>
<organism evidence="1 2">
    <name type="scientific">Streptomyces yunnanensis</name>
    <dbReference type="NCBI Taxonomy" id="156453"/>
    <lineage>
        <taxon>Bacteria</taxon>
        <taxon>Bacillati</taxon>
        <taxon>Actinomycetota</taxon>
        <taxon>Actinomycetes</taxon>
        <taxon>Kitasatosporales</taxon>
        <taxon>Streptomycetaceae</taxon>
        <taxon>Streptomyces</taxon>
    </lineage>
</organism>
<evidence type="ECO:0000313" key="2">
    <source>
        <dbReference type="Proteomes" id="UP000184388"/>
    </source>
</evidence>
<name>A0A9X8QZJ9_9ACTN</name>